<comment type="caution">
    <text evidence="2">The sequence shown here is derived from an EMBL/GenBank/DDBJ whole genome shotgun (WGS) entry which is preliminary data.</text>
</comment>
<feature type="chain" id="PRO_5016266630" evidence="1">
    <location>
        <begin position="24"/>
        <end position="284"/>
    </location>
</feature>
<dbReference type="InterPro" id="IPR032315">
    <property type="entry name" value="DUF4846"/>
</dbReference>
<gene>
    <name evidence="2" type="ORF">EJ73_02083</name>
</gene>
<evidence type="ECO:0000313" key="2">
    <source>
        <dbReference type="EMBL" id="PXX20916.1"/>
    </source>
</evidence>
<reference evidence="2 3" key="1">
    <citation type="submission" date="2018-05" db="EMBL/GenBank/DDBJ databases">
        <title>Genomic Encyclopedia of Type Strains, Phase I: the one thousand microbial genomes (KMG-I) project.</title>
        <authorList>
            <person name="Kyrpides N."/>
        </authorList>
    </citation>
    <scope>NUCLEOTIDE SEQUENCE [LARGE SCALE GENOMIC DNA]</scope>
    <source>
        <strain evidence="2 3">DSM 15611</strain>
    </source>
</reference>
<dbReference type="EMBL" id="QJJX01000027">
    <property type="protein sequence ID" value="PXX20916.1"/>
    <property type="molecule type" value="Genomic_DNA"/>
</dbReference>
<keyword evidence="3" id="KW-1185">Reference proteome</keyword>
<accession>A0A318HV25</accession>
<name>A0A318HV25_9BACT</name>
<dbReference type="OrthoDB" id="5511471at2"/>
<keyword evidence="1" id="KW-0732">Signal</keyword>
<dbReference type="Proteomes" id="UP000248314">
    <property type="component" value="Unassembled WGS sequence"/>
</dbReference>
<feature type="signal peptide" evidence="1">
    <location>
        <begin position="1"/>
        <end position="23"/>
    </location>
</feature>
<organism evidence="2 3">
    <name type="scientific">Hoylesella shahii DSM 15611 = JCM 12083</name>
    <dbReference type="NCBI Taxonomy" id="1122991"/>
    <lineage>
        <taxon>Bacteria</taxon>
        <taxon>Pseudomonadati</taxon>
        <taxon>Bacteroidota</taxon>
        <taxon>Bacteroidia</taxon>
        <taxon>Bacteroidales</taxon>
        <taxon>Prevotellaceae</taxon>
        <taxon>Hoylesella</taxon>
    </lineage>
</organism>
<evidence type="ECO:0000256" key="1">
    <source>
        <dbReference type="SAM" id="SignalP"/>
    </source>
</evidence>
<sequence length="284" mass="31835">MQRTRTITLLILCAITALTACNAQTSSKSIQAKTGQEKRLVANNLVARIPAPQGYKRVEVAEGSFAHFLRNLPLKPAGSDLHYYNGQLKARNYAGAVVDMDFGKNANEQCADAIIFLRASYLWKTGQYNKIVFCFTNGFKAEYAKWAQGYRVRNYNSWVKTQKPDRSYQSFRKYLHLVFQYAGTASLSKELMPIGRCWSADIQAGDVFIKGGFPGHAEIVVDVAENQQGQRVVLLAQSFMPAQEIEVFPQWFSASADGTYLVTPAWTFSSPNANTMLLRRFKGI</sequence>
<dbReference type="Pfam" id="PF16138">
    <property type="entry name" value="DUF4846"/>
    <property type="match status" value="1"/>
</dbReference>
<dbReference type="PROSITE" id="PS51257">
    <property type="entry name" value="PROKAR_LIPOPROTEIN"/>
    <property type="match status" value="1"/>
</dbReference>
<dbReference type="RefSeq" id="WP_025816644.1">
    <property type="nucleotide sequence ID" value="NZ_BAIZ01000028.1"/>
</dbReference>
<evidence type="ECO:0000313" key="3">
    <source>
        <dbReference type="Proteomes" id="UP000248314"/>
    </source>
</evidence>
<protein>
    <submittedName>
        <fullName evidence="2">Uncharacterized protein DUF4846</fullName>
    </submittedName>
</protein>
<dbReference type="AlphaFoldDB" id="A0A318HV25"/>
<proteinExistence type="predicted"/>
<dbReference type="STRING" id="1122991.GCA_000613445_01169"/>